<dbReference type="Pfam" id="PF08000">
    <property type="entry name" value="bPH_1"/>
    <property type="match status" value="1"/>
</dbReference>
<dbReference type="SUPFAM" id="SSF50729">
    <property type="entry name" value="PH domain-like"/>
    <property type="match status" value="1"/>
</dbReference>
<dbReference type="PANTHER" id="PTHR35796">
    <property type="entry name" value="HYPOTHETICAL CYTOSOLIC PROTEIN"/>
    <property type="match status" value="1"/>
</dbReference>
<dbReference type="PANTHER" id="PTHR35796:SF3">
    <property type="entry name" value="BHLH DOMAIN-CONTAINING PROTEIN"/>
    <property type="match status" value="1"/>
</dbReference>
<comment type="caution">
    <text evidence="2">The sequence shown here is derived from an EMBL/GenBank/DDBJ whole genome shotgun (WGS) entry which is preliminary data.</text>
</comment>
<evidence type="ECO:0000313" key="2">
    <source>
        <dbReference type="EMBL" id="KAJ0396556.1"/>
    </source>
</evidence>
<dbReference type="Proteomes" id="UP001209570">
    <property type="component" value="Unassembled WGS sequence"/>
</dbReference>
<reference evidence="2" key="1">
    <citation type="submission" date="2021-12" db="EMBL/GenBank/DDBJ databases">
        <title>Prjna785345.</title>
        <authorList>
            <person name="Rujirawat T."/>
            <person name="Krajaejun T."/>
        </authorList>
    </citation>
    <scope>NUCLEOTIDE SEQUENCE</scope>
    <source>
        <strain evidence="2">Pi057C3</strain>
    </source>
</reference>
<gene>
    <name evidence="2" type="ORF">P43SY_009465</name>
</gene>
<evidence type="ECO:0000313" key="3">
    <source>
        <dbReference type="Proteomes" id="UP001209570"/>
    </source>
</evidence>
<feature type="domain" description="Bacterial Pleckstrin homology" evidence="1">
    <location>
        <begin position="31"/>
        <end position="129"/>
    </location>
</feature>
<dbReference type="Gene3D" id="2.30.29.50">
    <property type="entry name" value="Bacterial Pleckstrin homology domain"/>
    <property type="match status" value="1"/>
</dbReference>
<dbReference type="InterPro" id="IPR012544">
    <property type="entry name" value="PHb"/>
</dbReference>
<dbReference type="InterPro" id="IPR037063">
    <property type="entry name" value="PHb_sf"/>
</dbReference>
<keyword evidence="3" id="KW-1185">Reference proteome</keyword>
<dbReference type="EMBL" id="JAKCXM010000290">
    <property type="protein sequence ID" value="KAJ0396556.1"/>
    <property type="molecule type" value="Genomic_DNA"/>
</dbReference>
<organism evidence="2 3">
    <name type="scientific">Pythium insidiosum</name>
    <name type="common">Pythiosis disease agent</name>
    <dbReference type="NCBI Taxonomy" id="114742"/>
    <lineage>
        <taxon>Eukaryota</taxon>
        <taxon>Sar</taxon>
        <taxon>Stramenopiles</taxon>
        <taxon>Oomycota</taxon>
        <taxon>Peronosporomycetes</taxon>
        <taxon>Pythiales</taxon>
        <taxon>Pythiaceae</taxon>
        <taxon>Pythium</taxon>
    </lineage>
</organism>
<proteinExistence type="predicted"/>
<name>A0AAD5Q4B7_PYTIN</name>
<protein>
    <recommendedName>
        <fullName evidence="1">Bacterial Pleckstrin homology domain-containing protein</fullName>
    </recommendedName>
</protein>
<dbReference type="AlphaFoldDB" id="A0AAD5Q4B7"/>
<sequence>MNVLKGLTQDLTGSADICTTVTDFSKLLVWPYVLPGEDVLFAFQSPKEEFVFTNEALICVEGANATTTRKMIKRYEYRDEMITDVCFETTGRIDRDCEIKFKIGSEKISIDIARKEEERVKLYYKTLVALAREQEQRRRSWKFERDSLDTSATATKLSKLLAISGKSSPDAADPSLLTKQASEVYRWLETDHERINPRCFKAVIQKGLQSA</sequence>
<evidence type="ECO:0000259" key="1">
    <source>
        <dbReference type="Pfam" id="PF08000"/>
    </source>
</evidence>
<accession>A0AAD5Q4B7</accession>